<evidence type="ECO:0000313" key="2">
    <source>
        <dbReference type="Proteomes" id="UP000465622"/>
    </source>
</evidence>
<proteinExistence type="predicted"/>
<dbReference type="Proteomes" id="UP000465622">
    <property type="component" value="Chromosome"/>
</dbReference>
<gene>
    <name evidence="1" type="ORF">MMAGJ_20390</name>
</gene>
<organism evidence="1 2">
    <name type="scientific">Mycolicibacterium mageritense</name>
    <name type="common">Mycobacterium mageritense</name>
    <dbReference type="NCBI Taxonomy" id="53462"/>
    <lineage>
        <taxon>Bacteria</taxon>
        <taxon>Bacillati</taxon>
        <taxon>Actinomycetota</taxon>
        <taxon>Actinomycetes</taxon>
        <taxon>Mycobacteriales</taxon>
        <taxon>Mycobacteriaceae</taxon>
        <taxon>Mycolicibacterium</taxon>
    </lineage>
</organism>
<evidence type="ECO:0000313" key="1">
    <source>
        <dbReference type="EMBL" id="BBX32757.1"/>
    </source>
</evidence>
<reference evidence="1 2" key="1">
    <citation type="journal article" date="2019" name="Emerg. Microbes Infect.">
        <title>Comprehensive subspecies identification of 175 nontuberculous mycobacteria species based on 7547 genomic profiles.</title>
        <authorList>
            <person name="Matsumoto Y."/>
            <person name="Kinjo T."/>
            <person name="Motooka D."/>
            <person name="Nabeya D."/>
            <person name="Jung N."/>
            <person name="Uechi K."/>
            <person name="Horii T."/>
            <person name="Iida T."/>
            <person name="Fujita J."/>
            <person name="Nakamura S."/>
        </authorList>
    </citation>
    <scope>NUCLEOTIDE SEQUENCE [LARGE SCALE GENOMIC DNA]</scope>
    <source>
        <strain evidence="1 2">JCM 12375</strain>
    </source>
</reference>
<dbReference type="EMBL" id="AP022567">
    <property type="protein sequence ID" value="BBX32757.1"/>
    <property type="molecule type" value="Genomic_DNA"/>
</dbReference>
<sequence>MYVEKLCLLRHPDAACLNSREQSHLFHGFDGIPADVDRGACEPEVGSAFDHRDIVAAAAEFQRTRQSGYAAARHKNFQQRSMDHEGVVGDG</sequence>
<name>A0ABM7HQE7_MYCME</name>
<accession>A0ABM7HQE7</accession>
<protein>
    <submittedName>
        <fullName evidence="1">Uncharacterized protein</fullName>
    </submittedName>
</protein>
<keyword evidence="2" id="KW-1185">Reference proteome</keyword>